<dbReference type="GO" id="GO:0016491">
    <property type="term" value="F:oxidoreductase activity"/>
    <property type="evidence" value="ECO:0007669"/>
    <property type="project" value="UniProtKB-KW"/>
</dbReference>
<keyword evidence="4" id="KW-0443">Lipid metabolism</keyword>
<comment type="similarity">
    <text evidence="1">Belongs to the short-chain dehydrogenases/reductases (SDR) family.</text>
</comment>
<dbReference type="InterPro" id="IPR057326">
    <property type="entry name" value="KR_dom"/>
</dbReference>
<dbReference type="PANTHER" id="PTHR43180:SF28">
    <property type="entry name" value="NAD(P)-BINDING ROSSMANN-FOLD SUPERFAMILY PROTEIN"/>
    <property type="match status" value="1"/>
</dbReference>
<accession>A0A381RP31</accession>
<evidence type="ECO:0000313" key="6">
    <source>
        <dbReference type="EMBL" id="SUZ93635.1"/>
    </source>
</evidence>
<dbReference type="EMBL" id="UINC01002163">
    <property type="protein sequence ID" value="SUZ93635.1"/>
    <property type="molecule type" value="Genomic_DNA"/>
</dbReference>
<evidence type="ECO:0000256" key="1">
    <source>
        <dbReference type="ARBA" id="ARBA00006484"/>
    </source>
</evidence>
<feature type="domain" description="Ketoreductase" evidence="5">
    <location>
        <begin position="8"/>
        <end position="163"/>
    </location>
</feature>
<organism evidence="6">
    <name type="scientific">marine metagenome</name>
    <dbReference type="NCBI Taxonomy" id="408172"/>
    <lineage>
        <taxon>unclassified sequences</taxon>
        <taxon>metagenomes</taxon>
        <taxon>ecological metagenomes</taxon>
    </lineage>
</organism>
<feature type="non-terminal residue" evidence="6">
    <location>
        <position position="1"/>
    </location>
</feature>
<dbReference type="Pfam" id="PF13561">
    <property type="entry name" value="adh_short_C2"/>
    <property type="match status" value="1"/>
</dbReference>
<dbReference type="PRINTS" id="PR00081">
    <property type="entry name" value="GDHRDH"/>
</dbReference>
<dbReference type="SUPFAM" id="SSF51735">
    <property type="entry name" value="NAD(P)-binding Rossmann-fold domains"/>
    <property type="match status" value="1"/>
</dbReference>
<dbReference type="PRINTS" id="PR00080">
    <property type="entry name" value="SDRFAMILY"/>
</dbReference>
<proteinExistence type="inferred from homology"/>
<sequence length="271" mass="28213">VAGRLSGKVAVITGGTSGIGAATAELFVAEGAEVLLTGRSRDKGKALAKKLGDAAVYHEADVTQEADVKATVDRALERFGKLDVLFNNAGGPTPGDVTGMTPEQIRYGVDLLLTSVALGIRYAIEPMKAAGGGSIINNSSIAGLRYRQGNVLYSVLKAAVSHYTRMAGIELGPHSIRVNTISPGAIATPIFWGGSARANMLSDEDNERKMQKLQNNLSRATPLPRSGLSVDIAEAALFLASDAGSYVNCHDLVVDGGRTSMFMEPPAPGSS</sequence>
<name>A0A381RP31_9ZZZZ</name>
<dbReference type="PANTHER" id="PTHR43180">
    <property type="entry name" value="3-OXOACYL-(ACYL-CARRIER-PROTEIN) REDUCTASE (AFU_ORTHOLOGUE AFUA_6G11210)"/>
    <property type="match status" value="1"/>
</dbReference>
<dbReference type="InterPro" id="IPR002347">
    <property type="entry name" value="SDR_fam"/>
</dbReference>
<evidence type="ECO:0000259" key="5">
    <source>
        <dbReference type="SMART" id="SM00822"/>
    </source>
</evidence>
<dbReference type="Gene3D" id="3.40.50.720">
    <property type="entry name" value="NAD(P)-binding Rossmann-like Domain"/>
    <property type="match status" value="1"/>
</dbReference>
<evidence type="ECO:0000256" key="3">
    <source>
        <dbReference type="ARBA" id="ARBA00023027"/>
    </source>
</evidence>
<dbReference type="InterPro" id="IPR036291">
    <property type="entry name" value="NAD(P)-bd_dom_sf"/>
</dbReference>
<gene>
    <name evidence="6" type="ORF">METZ01_LOCUS46489</name>
</gene>
<protein>
    <recommendedName>
        <fullName evidence="5">Ketoreductase domain-containing protein</fullName>
    </recommendedName>
</protein>
<evidence type="ECO:0000256" key="4">
    <source>
        <dbReference type="ARBA" id="ARBA00023098"/>
    </source>
</evidence>
<keyword evidence="2" id="KW-0560">Oxidoreductase</keyword>
<dbReference type="GO" id="GO:0006629">
    <property type="term" value="P:lipid metabolic process"/>
    <property type="evidence" value="ECO:0007669"/>
    <property type="project" value="UniProtKB-KW"/>
</dbReference>
<evidence type="ECO:0000256" key="2">
    <source>
        <dbReference type="ARBA" id="ARBA00023002"/>
    </source>
</evidence>
<reference evidence="6" key="1">
    <citation type="submission" date="2018-05" db="EMBL/GenBank/DDBJ databases">
        <authorList>
            <person name="Lanie J.A."/>
            <person name="Ng W.-L."/>
            <person name="Kazmierczak K.M."/>
            <person name="Andrzejewski T.M."/>
            <person name="Davidsen T.M."/>
            <person name="Wayne K.J."/>
            <person name="Tettelin H."/>
            <person name="Glass J.I."/>
            <person name="Rusch D."/>
            <person name="Podicherti R."/>
            <person name="Tsui H.-C.T."/>
            <person name="Winkler M.E."/>
        </authorList>
    </citation>
    <scope>NUCLEOTIDE SEQUENCE</scope>
</reference>
<dbReference type="SMART" id="SM00822">
    <property type="entry name" value="PKS_KR"/>
    <property type="match status" value="1"/>
</dbReference>
<dbReference type="AlphaFoldDB" id="A0A381RP31"/>
<keyword evidence="3" id="KW-0520">NAD</keyword>
<dbReference type="FunFam" id="3.40.50.720:FF:000084">
    <property type="entry name" value="Short-chain dehydrogenase reductase"/>
    <property type="match status" value="1"/>
</dbReference>